<keyword evidence="1" id="KW-0223">Dioxygenase</keyword>
<keyword evidence="6" id="KW-1185">Reference proteome</keyword>
<dbReference type="Gene3D" id="2.60.120.10">
    <property type="entry name" value="Jelly Rolls"/>
    <property type="match status" value="2"/>
</dbReference>
<evidence type="ECO:0000313" key="6">
    <source>
        <dbReference type="Proteomes" id="UP000233524"/>
    </source>
</evidence>
<feature type="region of interest" description="Disordered" evidence="3">
    <location>
        <begin position="1"/>
        <end position="23"/>
    </location>
</feature>
<feature type="domain" description="Cupin type-2" evidence="4">
    <location>
        <begin position="125"/>
        <end position="191"/>
    </location>
</feature>
<evidence type="ECO:0000256" key="1">
    <source>
        <dbReference type="ARBA" id="ARBA00022964"/>
    </source>
</evidence>
<evidence type="ECO:0000259" key="4">
    <source>
        <dbReference type="Pfam" id="PF07883"/>
    </source>
</evidence>
<feature type="compositionally biased region" description="Low complexity" evidence="3">
    <location>
        <begin position="1"/>
        <end position="13"/>
    </location>
</feature>
<comment type="caution">
    <text evidence="5">The sequence shown here is derived from an EMBL/GenBank/DDBJ whole genome shotgun (WGS) entry which is preliminary data.</text>
</comment>
<sequence>MTTNGVETNGVTGHVANGTDGHTVPVVKKINDETTREAKANETGMDSEVLAQQHLEPLWLKMDAMVPPTPNPVASPHIWKYQETLPYLLEAGRTVPAEAAERRVLMLVNPKMESPYTTDTIYGGLQLVNPGETAPAHRHIAFAIRFIIDGEGFTAVEGKKIPLKRGDVIVTPTWHWHDHGNESDKPVIWLDALNLPLFRFARVHIAEGYEESRYPSTDSLCTPCEWSHPWENVEEFLNAQQGPHAIYHYTTKGDQPLSTTLGVQAERIDGGHLTKETQDIASFLVHCYIGDGLTIIDPPNGPKKVIEWTARDTFAIPAYSKVTHVNKGTSPAYLVLVHDRPLLGNLGLNKPESV</sequence>
<dbReference type="InterPro" id="IPR013096">
    <property type="entry name" value="Cupin_2"/>
</dbReference>
<proteinExistence type="predicted"/>
<gene>
    <name evidence="5" type="ORF">jhhlp_000717</name>
</gene>
<dbReference type="GO" id="GO:0051213">
    <property type="term" value="F:dioxygenase activity"/>
    <property type="evidence" value="ECO:0007669"/>
    <property type="project" value="UniProtKB-KW"/>
</dbReference>
<dbReference type="InterPro" id="IPR047183">
    <property type="entry name" value="GDO-like"/>
</dbReference>
<dbReference type="InParanoid" id="A0A2N3NJ94"/>
<dbReference type="STRING" id="41688.A0A2N3NJ94"/>
<dbReference type="OrthoDB" id="2205143at2759"/>
<dbReference type="CDD" id="cd02216">
    <property type="entry name" value="cupin_GDO-like_N"/>
    <property type="match status" value="1"/>
</dbReference>
<dbReference type="Pfam" id="PF07883">
    <property type="entry name" value="Cupin_2"/>
    <property type="match status" value="1"/>
</dbReference>
<dbReference type="PANTHER" id="PTHR41517">
    <property type="entry name" value="1,2-DIOXYGENASE PROTEIN-RELATED"/>
    <property type="match status" value="1"/>
</dbReference>
<evidence type="ECO:0000256" key="3">
    <source>
        <dbReference type="SAM" id="MobiDB-lite"/>
    </source>
</evidence>
<name>A0A2N3NJ94_9PEZI</name>
<protein>
    <recommendedName>
        <fullName evidence="4">Cupin type-2 domain-containing protein</fullName>
    </recommendedName>
</protein>
<evidence type="ECO:0000313" key="5">
    <source>
        <dbReference type="EMBL" id="PKS12510.1"/>
    </source>
</evidence>
<organism evidence="5 6">
    <name type="scientific">Lomentospora prolificans</name>
    <dbReference type="NCBI Taxonomy" id="41688"/>
    <lineage>
        <taxon>Eukaryota</taxon>
        <taxon>Fungi</taxon>
        <taxon>Dikarya</taxon>
        <taxon>Ascomycota</taxon>
        <taxon>Pezizomycotina</taxon>
        <taxon>Sordariomycetes</taxon>
        <taxon>Hypocreomycetidae</taxon>
        <taxon>Microascales</taxon>
        <taxon>Microascaceae</taxon>
        <taxon>Lomentospora</taxon>
    </lineage>
</organism>
<dbReference type="PANTHER" id="PTHR41517:SF1">
    <property type="entry name" value="CUPIN"/>
    <property type="match status" value="1"/>
</dbReference>
<dbReference type="EMBL" id="NLAX01000003">
    <property type="protein sequence ID" value="PKS12510.1"/>
    <property type="molecule type" value="Genomic_DNA"/>
</dbReference>
<evidence type="ECO:0000256" key="2">
    <source>
        <dbReference type="ARBA" id="ARBA00023002"/>
    </source>
</evidence>
<dbReference type="Proteomes" id="UP000233524">
    <property type="component" value="Unassembled WGS sequence"/>
</dbReference>
<keyword evidence="2" id="KW-0560">Oxidoreductase</keyword>
<dbReference type="InterPro" id="IPR014710">
    <property type="entry name" value="RmlC-like_jellyroll"/>
</dbReference>
<dbReference type="InterPro" id="IPR011051">
    <property type="entry name" value="RmlC_Cupin_sf"/>
</dbReference>
<accession>A0A2N3NJ94</accession>
<dbReference type="VEuPathDB" id="FungiDB:jhhlp_000717"/>
<dbReference type="AlphaFoldDB" id="A0A2N3NJ94"/>
<dbReference type="SUPFAM" id="SSF51182">
    <property type="entry name" value="RmlC-like cupins"/>
    <property type="match status" value="1"/>
</dbReference>
<reference evidence="5 6" key="1">
    <citation type="journal article" date="2017" name="G3 (Bethesda)">
        <title>First Draft Genome Sequence of the Pathogenic Fungus Lomentospora prolificans (Formerly Scedosporium prolificans).</title>
        <authorList>
            <person name="Luo R."/>
            <person name="Zimin A."/>
            <person name="Workman R."/>
            <person name="Fan Y."/>
            <person name="Pertea G."/>
            <person name="Grossman N."/>
            <person name="Wear M.P."/>
            <person name="Jia B."/>
            <person name="Miller H."/>
            <person name="Casadevall A."/>
            <person name="Timp W."/>
            <person name="Zhang S.X."/>
            <person name="Salzberg S.L."/>
        </authorList>
    </citation>
    <scope>NUCLEOTIDE SEQUENCE [LARGE SCALE GENOMIC DNA]</scope>
    <source>
        <strain evidence="5 6">JHH-5317</strain>
    </source>
</reference>